<evidence type="ECO:0000256" key="1">
    <source>
        <dbReference type="SAM" id="MobiDB-lite"/>
    </source>
</evidence>
<protein>
    <submittedName>
        <fullName evidence="2">Uncharacterized protein</fullName>
    </submittedName>
</protein>
<dbReference type="EMBL" id="QGDB01000004">
    <property type="protein sequence ID" value="PWL17423.1"/>
    <property type="molecule type" value="Genomic_DNA"/>
</dbReference>
<dbReference type="OrthoDB" id="9839369at2"/>
<dbReference type="Proteomes" id="UP000245865">
    <property type="component" value="Unassembled WGS sequence"/>
</dbReference>
<proteinExistence type="predicted"/>
<dbReference type="AlphaFoldDB" id="A0A316JE81"/>
<feature type="region of interest" description="Disordered" evidence="1">
    <location>
        <begin position="1"/>
        <end position="27"/>
    </location>
</feature>
<sequence>MQTTYQITGNDLAREPSGSTKPVKKVRDTSLQAEVMAEAHYRYRLYRERNAKTKRVNGRWMNAPAAYSAADFGICLAMAWSFIKAKRARDAWHRGETQRIAIDEATFQSCRSDSSFTSRRGI</sequence>
<dbReference type="RefSeq" id="WP_109706839.1">
    <property type="nucleotide sequence ID" value="NZ_QGDB01000004.1"/>
</dbReference>
<name>A0A316JE81_9HYPH</name>
<evidence type="ECO:0000313" key="3">
    <source>
        <dbReference type="Proteomes" id="UP000245865"/>
    </source>
</evidence>
<evidence type="ECO:0000313" key="2">
    <source>
        <dbReference type="EMBL" id="PWL17423.1"/>
    </source>
</evidence>
<gene>
    <name evidence="2" type="ORF">DKP76_11635</name>
</gene>
<accession>A0A316JE81</accession>
<organism evidence="2 3">
    <name type="scientific">Falsochrobactrum shanghaiense</name>
    <dbReference type="NCBI Taxonomy" id="2201899"/>
    <lineage>
        <taxon>Bacteria</taxon>
        <taxon>Pseudomonadati</taxon>
        <taxon>Pseudomonadota</taxon>
        <taxon>Alphaproteobacteria</taxon>
        <taxon>Hyphomicrobiales</taxon>
        <taxon>Brucellaceae</taxon>
        <taxon>Falsochrobactrum</taxon>
    </lineage>
</organism>
<comment type="caution">
    <text evidence="2">The sequence shown here is derived from an EMBL/GenBank/DDBJ whole genome shotgun (WGS) entry which is preliminary data.</text>
</comment>
<keyword evidence="3" id="KW-1185">Reference proteome</keyword>
<reference evidence="2 3" key="1">
    <citation type="submission" date="2018-05" db="EMBL/GenBank/DDBJ databases">
        <title>Comparative genomic sequence analysis between strain HN4 and CCM 8460T (Falsochrobactrum ovis) will provide more evidence to prove that HN4 is a new species of Falsochrobactrum.</title>
        <authorList>
            <person name="Lyu W."/>
            <person name="Sun L."/>
            <person name="Yao L."/>
        </authorList>
    </citation>
    <scope>NUCLEOTIDE SEQUENCE [LARGE SCALE GENOMIC DNA]</scope>
    <source>
        <strain evidence="2 3">HN4</strain>
    </source>
</reference>